<dbReference type="OrthoDB" id="10594188at2759"/>
<feature type="compositionally biased region" description="Polar residues" evidence="1">
    <location>
        <begin position="557"/>
        <end position="576"/>
    </location>
</feature>
<feature type="region of interest" description="Disordered" evidence="1">
    <location>
        <begin position="1"/>
        <end position="33"/>
    </location>
</feature>
<feature type="compositionally biased region" description="Basic and acidic residues" evidence="1">
    <location>
        <begin position="7"/>
        <end position="21"/>
    </location>
</feature>
<feature type="region of interest" description="Disordered" evidence="1">
    <location>
        <begin position="305"/>
        <end position="363"/>
    </location>
</feature>
<keyword evidence="3" id="KW-1185">Reference proteome</keyword>
<protein>
    <recommendedName>
        <fullName evidence="4">DBF4-type domain-containing protein</fullName>
    </recommendedName>
</protein>
<accession>E4XD51</accession>
<evidence type="ECO:0008006" key="4">
    <source>
        <dbReference type="Google" id="ProtNLM"/>
    </source>
</evidence>
<organism evidence="2">
    <name type="scientific">Oikopleura dioica</name>
    <name type="common">Tunicate</name>
    <dbReference type="NCBI Taxonomy" id="34765"/>
    <lineage>
        <taxon>Eukaryota</taxon>
        <taxon>Metazoa</taxon>
        <taxon>Chordata</taxon>
        <taxon>Tunicata</taxon>
        <taxon>Appendicularia</taxon>
        <taxon>Copelata</taxon>
        <taxon>Oikopleuridae</taxon>
        <taxon>Oikopleura</taxon>
    </lineage>
</organism>
<reference evidence="2" key="1">
    <citation type="journal article" date="2010" name="Science">
        <title>Plasticity of animal genome architecture unmasked by rapid evolution of a pelagic tunicate.</title>
        <authorList>
            <person name="Denoeud F."/>
            <person name="Henriet S."/>
            <person name="Mungpakdee S."/>
            <person name="Aury J.M."/>
            <person name="Da Silva C."/>
            <person name="Brinkmann H."/>
            <person name="Mikhaleva J."/>
            <person name="Olsen L.C."/>
            <person name="Jubin C."/>
            <person name="Canestro C."/>
            <person name="Bouquet J.M."/>
            <person name="Danks G."/>
            <person name="Poulain J."/>
            <person name="Campsteijn C."/>
            <person name="Adamski M."/>
            <person name="Cross I."/>
            <person name="Yadetie F."/>
            <person name="Muffato M."/>
            <person name="Louis A."/>
            <person name="Butcher S."/>
            <person name="Tsagkogeorga G."/>
            <person name="Konrad A."/>
            <person name="Singh S."/>
            <person name="Jensen M.F."/>
            <person name="Cong E.H."/>
            <person name="Eikeseth-Otteraa H."/>
            <person name="Noel B."/>
            <person name="Anthouard V."/>
            <person name="Porcel B.M."/>
            <person name="Kachouri-Lafond R."/>
            <person name="Nishino A."/>
            <person name="Ugolini M."/>
            <person name="Chourrout P."/>
            <person name="Nishida H."/>
            <person name="Aasland R."/>
            <person name="Huzurbazar S."/>
            <person name="Westhof E."/>
            <person name="Delsuc F."/>
            <person name="Lehrach H."/>
            <person name="Reinhardt R."/>
            <person name="Weissenbach J."/>
            <person name="Roy S.W."/>
            <person name="Artiguenave F."/>
            <person name="Postlethwait J.H."/>
            <person name="Manak J.R."/>
            <person name="Thompson E.M."/>
            <person name="Jaillon O."/>
            <person name="Du Pasquier L."/>
            <person name="Boudinot P."/>
            <person name="Liberles D.A."/>
            <person name="Volff J.N."/>
            <person name="Philippe H."/>
            <person name="Lenhard B."/>
            <person name="Roest Crollius H."/>
            <person name="Wincker P."/>
            <person name="Chourrout D."/>
        </authorList>
    </citation>
    <scope>NUCLEOTIDE SEQUENCE [LARGE SCALE GENOMIC DNA]</scope>
</reference>
<dbReference type="AlphaFoldDB" id="E4XD51"/>
<feature type="compositionally biased region" description="Basic and acidic residues" evidence="1">
    <location>
        <begin position="405"/>
        <end position="425"/>
    </location>
</feature>
<feature type="compositionally biased region" description="Acidic residues" evidence="1">
    <location>
        <begin position="426"/>
        <end position="437"/>
    </location>
</feature>
<dbReference type="EMBL" id="FN653038">
    <property type="protein sequence ID" value="CBY24086.1"/>
    <property type="molecule type" value="Genomic_DNA"/>
</dbReference>
<sequence>MDNLKSGFERRSDARLGDKKVGTSSASTGASPELNRFKGKIFYFDDECQREITYKESKKSGAKRNSLDSNKGLDSPVKSPKVTKPKKPSTAYPQTSRRSLFIETKNGDSKKLLKQTQKTYLKDNFIKITDESEKFRPIFKDKMQEQILSRERIPYNKCPFVGSMTHEERKAKRDSLQLQKLQKLEASSSSAKTTSAIDAGAKNDASKTLATMWKNGGTCEICNYSRYEDPAEHFESDAHKKNISNYEARFRMIDRSGLELDSGIGKEEANGLSKTQLRVRIIQHRMKKFAEMRKANPCLADLERMKSPVSQEETAFRDKSMQKLRQKRDEEAEKQEETGEKKAETTNNQAPVPVPIIDEEPEKINVEKDVQEKLTEENFHKIDDSFEICLKKPKNIIDEEEEEIEKQHENTKIEEKEVLEEKVVEDIEENEAENDDDAQSKHESCSQDDEMMDDTEAFKSMRDDEETRDSWVITSRYTSPQKPNLLGSISSATSPQKTIKLYNFEDSGDSSSDEEIKPSKTKPRRLSTFIHYSSSSSDEDEEQLRLPKTAPKKIKQNDSSFNLDTTNEESFNQSQEIPKPRIIHPKRKRSETASSPQLQAQSPGIRSPARKRSQITSKLEFDRIEILNVEAPVNVIDDMLRSSPIHEEIKEPVKQNEEDCQPIFEQKGQIQEDKIVAEENDEDEEESTVEAATASSVTVKHDFKRKTWNFEHSGSDENSHISGFDDGSLQNAERITPKSERGCASIQFSDESNSTKMSCIDSANFVEKLLPPARKPIKYDRPFVFSSLERPTEDNEENQQNETLCTVAEDASFNLSLNHTAHHGSINLEEEDLPDENKPWNHPCNFPPKRYASLKSEVEPETLIQMISEEQEQFNRLEKYCDPKTRYYSSFIEMKTTELIDRRVAEGRAKKGFILGSCRSDELKKRRSSVLAANRTSACLIQQKSSSPEPNDFEENAQCSWDHSMDKNGVHTLQVEQRSELGISGSIDSLDLDSQASNYFNQKY</sequence>
<feature type="region of interest" description="Disordered" evidence="1">
    <location>
        <begin position="54"/>
        <end position="98"/>
    </location>
</feature>
<name>E4XD51_OIKDI</name>
<gene>
    <name evidence="2" type="ORF">GSOID_T00008087001</name>
</gene>
<evidence type="ECO:0000313" key="3">
    <source>
        <dbReference type="Proteomes" id="UP000001307"/>
    </source>
</evidence>
<dbReference type="Proteomes" id="UP000001307">
    <property type="component" value="Unassembled WGS sequence"/>
</dbReference>
<feature type="compositionally biased region" description="Acidic residues" evidence="1">
    <location>
        <begin position="446"/>
        <end position="455"/>
    </location>
</feature>
<feature type="compositionally biased region" description="Polar residues" evidence="1">
    <location>
        <begin position="472"/>
        <end position="497"/>
    </location>
</feature>
<evidence type="ECO:0000256" key="1">
    <source>
        <dbReference type="SAM" id="MobiDB-lite"/>
    </source>
</evidence>
<evidence type="ECO:0000313" key="2">
    <source>
        <dbReference type="EMBL" id="CBY24086.1"/>
    </source>
</evidence>
<proteinExistence type="predicted"/>
<dbReference type="InParanoid" id="E4XD51"/>
<feature type="region of interest" description="Disordered" evidence="1">
    <location>
        <begin position="401"/>
        <end position="617"/>
    </location>
</feature>
<feature type="compositionally biased region" description="Basic and acidic residues" evidence="1">
    <location>
        <begin position="314"/>
        <end position="344"/>
    </location>
</feature>
<feature type="compositionally biased region" description="Polar residues" evidence="1">
    <location>
        <begin position="592"/>
        <end position="604"/>
    </location>
</feature>